<dbReference type="CDD" id="cd02440">
    <property type="entry name" value="AdoMet_MTases"/>
    <property type="match status" value="1"/>
</dbReference>
<dbReference type="RefSeq" id="WP_183366331.1">
    <property type="nucleotide sequence ID" value="NZ_JACIEZ010000003.1"/>
</dbReference>
<dbReference type="SUPFAM" id="SSF53335">
    <property type="entry name" value="S-adenosyl-L-methionine-dependent methyltransferases"/>
    <property type="match status" value="1"/>
</dbReference>
<evidence type="ECO:0000313" key="2">
    <source>
        <dbReference type="EMBL" id="MBB4065056.1"/>
    </source>
</evidence>
<feature type="domain" description="Methyltransferase type 11" evidence="1">
    <location>
        <begin position="42"/>
        <end position="139"/>
    </location>
</feature>
<organism evidence="2 3">
    <name type="scientific">Gellertiella hungarica</name>
    <dbReference type="NCBI Taxonomy" id="1572859"/>
    <lineage>
        <taxon>Bacteria</taxon>
        <taxon>Pseudomonadati</taxon>
        <taxon>Pseudomonadota</taxon>
        <taxon>Alphaproteobacteria</taxon>
        <taxon>Hyphomicrobiales</taxon>
        <taxon>Rhizobiaceae</taxon>
        <taxon>Gellertiella</taxon>
    </lineage>
</organism>
<comment type="caution">
    <text evidence="2">The sequence shown here is derived from an EMBL/GenBank/DDBJ whole genome shotgun (WGS) entry which is preliminary data.</text>
</comment>
<dbReference type="GO" id="GO:0008757">
    <property type="term" value="F:S-adenosylmethionine-dependent methyltransferase activity"/>
    <property type="evidence" value="ECO:0007669"/>
    <property type="project" value="InterPro"/>
</dbReference>
<keyword evidence="2" id="KW-0489">Methyltransferase</keyword>
<dbReference type="Proteomes" id="UP000528286">
    <property type="component" value="Unassembled WGS sequence"/>
</dbReference>
<accession>A0A7W6J5A1</accession>
<dbReference type="EMBL" id="JACIEZ010000003">
    <property type="protein sequence ID" value="MBB4065056.1"/>
    <property type="molecule type" value="Genomic_DNA"/>
</dbReference>
<keyword evidence="3" id="KW-1185">Reference proteome</keyword>
<dbReference type="InterPro" id="IPR029063">
    <property type="entry name" value="SAM-dependent_MTases_sf"/>
</dbReference>
<reference evidence="2 3" key="1">
    <citation type="submission" date="2020-08" db="EMBL/GenBank/DDBJ databases">
        <title>Genomic Encyclopedia of Type Strains, Phase IV (KMG-IV): sequencing the most valuable type-strain genomes for metagenomic binning, comparative biology and taxonomic classification.</title>
        <authorList>
            <person name="Goeker M."/>
        </authorList>
    </citation>
    <scope>NUCLEOTIDE SEQUENCE [LARGE SCALE GENOMIC DNA]</scope>
    <source>
        <strain evidence="2 3">DSM 29853</strain>
    </source>
</reference>
<dbReference type="Pfam" id="PF08241">
    <property type="entry name" value="Methyltransf_11"/>
    <property type="match status" value="1"/>
</dbReference>
<protein>
    <submittedName>
        <fullName evidence="2">SAM-dependent methyltransferase</fullName>
    </submittedName>
</protein>
<gene>
    <name evidence="2" type="ORF">GGR23_002243</name>
</gene>
<proteinExistence type="predicted"/>
<sequence>MDDRPAMTMPECYDRYLVPVIFREPARHVAEYVAALGCDDILETAAGTAILTREIFDRAPKIRQYVASDLNGSALEVARRKFLASDKLEFRVCDATNLPFTPASFDLVVCQFGLMLFSDKAGAYASARRVLKREGRFVFTVWDSLAHNPFAMVLNRALSEFFPEDPPVYFQTPYAYHQVDVIRGALEENGFSTAGPEVVVRSSRLGDPFEFATGFLRGTLFREEMTRRGADPGGVCDHLARAFERELDQTISLRFLLCEGRCG</sequence>
<dbReference type="PANTHER" id="PTHR43591">
    <property type="entry name" value="METHYLTRANSFERASE"/>
    <property type="match status" value="1"/>
</dbReference>
<dbReference type="AlphaFoldDB" id="A0A7W6J5A1"/>
<dbReference type="InterPro" id="IPR013216">
    <property type="entry name" value="Methyltransf_11"/>
</dbReference>
<dbReference type="Gene3D" id="3.40.50.150">
    <property type="entry name" value="Vaccinia Virus protein VP39"/>
    <property type="match status" value="1"/>
</dbReference>
<dbReference type="PANTHER" id="PTHR43591:SF24">
    <property type="entry name" value="2-METHOXY-6-POLYPRENYL-1,4-BENZOQUINOL METHYLASE, MITOCHONDRIAL"/>
    <property type="match status" value="1"/>
</dbReference>
<evidence type="ECO:0000313" key="3">
    <source>
        <dbReference type="Proteomes" id="UP000528286"/>
    </source>
</evidence>
<dbReference type="GO" id="GO:0032259">
    <property type="term" value="P:methylation"/>
    <property type="evidence" value="ECO:0007669"/>
    <property type="project" value="UniProtKB-KW"/>
</dbReference>
<keyword evidence="2" id="KW-0808">Transferase</keyword>
<name>A0A7W6J5A1_9HYPH</name>
<evidence type="ECO:0000259" key="1">
    <source>
        <dbReference type="Pfam" id="PF08241"/>
    </source>
</evidence>